<gene>
    <name evidence="7" type="ORF">MuYL_3257</name>
</gene>
<feature type="transmembrane region" description="Helical" evidence="6">
    <location>
        <begin position="442"/>
        <end position="460"/>
    </location>
</feature>
<keyword evidence="2" id="KW-1003">Cell membrane</keyword>
<dbReference type="InterPro" id="IPR050833">
    <property type="entry name" value="Poly_Biosynth_Transport"/>
</dbReference>
<feature type="transmembrane region" description="Helical" evidence="6">
    <location>
        <begin position="117"/>
        <end position="140"/>
    </location>
</feature>
<evidence type="ECO:0000256" key="2">
    <source>
        <dbReference type="ARBA" id="ARBA00022475"/>
    </source>
</evidence>
<evidence type="ECO:0000256" key="1">
    <source>
        <dbReference type="ARBA" id="ARBA00004651"/>
    </source>
</evidence>
<keyword evidence="4 6" id="KW-1133">Transmembrane helix</keyword>
<evidence type="ECO:0000256" key="5">
    <source>
        <dbReference type="ARBA" id="ARBA00023136"/>
    </source>
</evidence>
<evidence type="ECO:0000256" key="6">
    <source>
        <dbReference type="SAM" id="Phobius"/>
    </source>
</evidence>
<dbReference type="OrthoDB" id="678057at2"/>
<protein>
    <submittedName>
        <fullName evidence="7">Polysaccharide biosynthesis protein</fullName>
    </submittedName>
</protein>
<organism evidence="7 8">
    <name type="scientific">Mucilaginibacter xinganensis</name>
    <dbReference type="NCBI Taxonomy" id="1234841"/>
    <lineage>
        <taxon>Bacteria</taxon>
        <taxon>Pseudomonadati</taxon>
        <taxon>Bacteroidota</taxon>
        <taxon>Sphingobacteriia</taxon>
        <taxon>Sphingobacteriales</taxon>
        <taxon>Sphingobacteriaceae</taxon>
        <taxon>Mucilaginibacter</taxon>
    </lineage>
</organism>
<feature type="transmembrane region" description="Helical" evidence="6">
    <location>
        <begin position="175"/>
        <end position="193"/>
    </location>
</feature>
<feature type="transmembrane region" description="Helical" evidence="6">
    <location>
        <begin position="418"/>
        <end position="436"/>
    </location>
</feature>
<feature type="transmembrane region" description="Helical" evidence="6">
    <location>
        <begin position="12"/>
        <end position="30"/>
    </location>
</feature>
<sequence>MLKKLFSHTAIYGLAPQVSKIAGFLALPLITKQLTSVDYGVYGLLTAYTTAISILAILGLRLVLVNSFYHSPKQFKWYWRQLYGFLNIWNVFFGALLGLLIYAIIPVEAASNTWKIVLLNIGPVVFFGQTSLLGLTYYQLKQQPMQIAARSIFFGFLSVGLNVLLIAHFKMGYMGWFWSNFITGVLTNASYWYPLNIRLKFTPIYNFKWRLIKRALKVSMPVIPHHYSSYLLDSSDKVIMNFYKVTTGDIGKYNVAYSIGNMFSALGVAGGYAIGPLMNEKYKKDDDKGARNLVFILQLAFFYTSFIACIWMKEVFHLMIRNRELSQMYPLGIVIAMSYNYRPIYMGAVSKLFYKEKTTFLWKLTLTAGLINVVLNLILIPFYGYQIAAYTTFAAFMYMAYAGYYYKVFNEINKVKYYQAYWLISTLVLTVAAYYIVELNIYIKASVSVGYSVIIGLLLLKFSREI</sequence>
<dbReference type="Pfam" id="PF01943">
    <property type="entry name" value="Polysacc_synt"/>
    <property type="match status" value="1"/>
</dbReference>
<dbReference type="InterPro" id="IPR002797">
    <property type="entry name" value="Polysacc_synth"/>
</dbReference>
<evidence type="ECO:0000256" key="3">
    <source>
        <dbReference type="ARBA" id="ARBA00022692"/>
    </source>
</evidence>
<feature type="transmembrane region" description="Helical" evidence="6">
    <location>
        <begin position="360"/>
        <end position="381"/>
    </location>
</feature>
<evidence type="ECO:0000313" key="8">
    <source>
        <dbReference type="Proteomes" id="UP000215002"/>
    </source>
</evidence>
<feature type="transmembrane region" description="Helical" evidence="6">
    <location>
        <begin position="294"/>
        <end position="312"/>
    </location>
</feature>
<accession>A0A223NZ61</accession>
<evidence type="ECO:0000256" key="4">
    <source>
        <dbReference type="ARBA" id="ARBA00022989"/>
    </source>
</evidence>
<reference evidence="7 8" key="1">
    <citation type="submission" date="2017-08" db="EMBL/GenBank/DDBJ databases">
        <title>Complete genome sequence of Mucilaginibacter sp. strain BJC16-A31.</title>
        <authorList>
            <consortium name="Henan University of Science and Technology"/>
            <person name="You X."/>
        </authorList>
    </citation>
    <scope>NUCLEOTIDE SEQUENCE [LARGE SCALE GENOMIC DNA]</scope>
    <source>
        <strain evidence="7 8">BJC16-A31</strain>
    </source>
</reference>
<keyword evidence="8" id="KW-1185">Reference proteome</keyword>
<dbReference type="EMBL" id="CP022743">
    <property type="protein sequence ID" value="ASU35142.1"/>
    <property type="molecule type" value="Genomic_DNA"/>
</dbReference>
<dbReference type="KEGG" id="muc:MuYL_3257"/>
<dbReference type="AlphaFoldDB" id="A0A223NZ61"/>
<dbReference type="PANTHER" id="PTHR30250">
    <property type="entry name" value="PST FAMILY PREDICTED COLANIC ACID TRANSPORTER"/>
    <property type="match status" value="1"/>
</dbReference>
<feature type="transmembrane region" description="Helical" evidence="6">
    <location>
        <begin position="85"/>
        <end position="105"/>
    </location>
</feature>
<feature type="transmembrane region" description="Helical" evidence="6">
    <location>
        <begin position="254"/>
        <end position="274"/>
    </location>
</feature>
<keyword evidence="5 6" id="KW-0472">Membrane</keyword>
<proteinExistence type="predicted"/>
<feature type="transmembrane region" description="Helical" evidence="6">
    <location>
        <begin position="42"/>
        <end position="64"/>
    </location>
</feature>
<feature type="transmembrane region" description="Helical" evidence="6">
    <location>
        <begin position="152"/>
        <end position="169"/>
    </location>
</feature>
<comment type="subcellular location">
    <subcellularLocation>
        <location evidence="1">Cell membrane</location>
        <topology evidence="1">Multi-pass membrane protein</topology>
    </subcellularLocation>
</comment>
<name>A0A223NZ61_9SPHI</name>
<dbReference type="PANTHER" id="PTHR30250:SF11">
    <property type="entry name" value="O-ANTIGEN TRANSPORTER-RELATED"/>
    <property type="match status" value="1"/>
</dbReference>
<dbReference type="RefSeq" id="WP_094571386.1">
    <property type="nucleotide sequence ID" value="NZ_CP022743.1"/>
</dbReference>
<dbReference type="GO" id="GO:0005886">
    <property type="term" value="C:plasma membrane"/>
    <property type="evidence" value="ECO:0007669"/>
    <property type="project" value="UniProtKB-SubCell"/>
</dbReference>
<keyword evidence="3 6" id="KW-0812">Transmembrane</keyword>
<evidence type="ECO:0000313" key="7">
    <source>
        <dbReference type="EMBL" id="ASU35142.1"/>
    </source>
</evidence>
<feature type="transmembrane region" description="Helical" evidence="6">
    <location>
        <begin position="387"/>
        <end position="406"/>
    </location>
</feature>
<dbReference type="Proteomes" id="UP000215002">
    <property type="component" value="Chromosome"/>
</dbReference>